<dbReference type="PANTHER" id="PTHR33121:SF19">
    <property type="entry name" value="CYCLIC DI-GMP PHOSPHODIESTERASE PA2567"/>
    <property type="match status" value="1"/>
</dbReference>
<dbReference type="InterPro" id="IPR003018">
    <property type="entry name" value="GAF"/>
</dbReference>
<accession>A0A848MIX2</accession>
<reference evidence="2 3" key="1">
    <citation type="submission" date="2020-01" db="EMBL/GenBank/DDBJ databases">
        <authorList>
            <person name="Lee S.D."/>
        </authorList>
    </citation>
    <scope>NUCLEOTIDE SEQUENCE [LARGE SCALE GENOMIC DNA]</scope>
    <source>
        <strain evidence="2 3">SAP-1</strain>
    </source>
</reference>
<sequence>MKRVLNPNESKRLSALQELKALETSNDDVLDLITKLTREIFDVPICLITLLDEHQQWFKSKIGTTLERADRTTAFCDHTIRSEAVFIVEDARLDDRFKNSPLVAGPPNIRFYAGAPLITREGFALGSLCLLADTPLQFSHRQKDMLTDLAAIVIDIIETRHAVALTDIVTRLPNRQRLIADLDLLQQQDSETSYLLILVDTLDTLYAYDIGRAMGIPLVEDILANIGTFLRSELNENEKVYSLVLGRFAIIKKLEDQATIFNDLQLAADKIQQNITADIPIKVHLHAGYTQFSNPFKLPQEIVREAMSALHEAIIEKQLLMPYQLDKDHHQLRAFSLLNDLISSVHSGEGLELLYQPKIRLNDKKLNGVEALLRWQHPTLGLISPSEFIPLAEKTPLITPLTDWVITQAIKQIASWQKSGMDINVSINITANNLLERDLVKRIHAALITHQVSPAMLEIECLETQQMVDSPFAVASLNALKQLGIKIALDDFGSGYSNLNYLQNIPAEVLKLDQSLVQAICSDYKSKVIVKSMIDMAHALSYSVIAEGVEDEATLLCLEEFNCDTVQGFYYSQPMAQDKIIDWSKAYS</sequence>
<gene>
    <name evidence="2" type="ORF">GW590_09150</name>
</gene>
<dbReference type="Pfam" id="PF00990">
    <property type="entry name" value="GGDEF"/>
    <property type="match status" value="1"/>
</dbReference>
<comment type="caution">
    <text evidence="2">The sequence shown here is derived from an EMBL/GenBank/DDBJ whole genome shotgun (WGS) entry which is preliminary data.</text>
</comment>
<dbReference type="Pfam" id="PF00563">
    <property type="entry name" value="EAL"/>
    <property type="match status" value="1"/>
</dbReference>
<reference evidence="2 3" key="2">
    <citation type="submission" date="2020-06" db="EMBL/GenBank/DDBJ databases">
        <title>Polyphasic characterization of a Rahnella strain isolated from tree sap.</title>
        <authorList>
            <person name="Kim I.S."/>
        </authorList>
    </citation>
    <scope>NUCLEOTIDE SEQUENCE [LARGE SCALE GENOMIC DNA]</scope>
    <source>
        <strain evidence="2 3">SAP-1</strain>
    </source>
</reference>
<dbReference type="SUPFAM" id="SSF141868">
    <property type="entry name" value="EAL domain-like"/>
    <property type="match status" value="1"/>
</dbReference>
<dbReference type="EMBL" id="JAADJU010000004">
    <property type="protein sequence ID" value="NMP27030.1"/>
    <property type="molecule type" value="Genomic_DNA"/>
</dbReference>
<dbReference type="InterPro" id="IPR043128">
    <property type="entry name" value="Rev_trsase/Diguanyl_cyclase"/>
</dbReference>
<dbReference type="CDD" id="cd01948">
    <property type="entry name" value="EAL"/>
    <property type="match status" value="1"/>
</dbReference>
<dbReference type="GO" id="GO:0071111">
    <property type="term" value="F:cyclic-guanylate-specific phosphodiesterase activity"/>
    <property type="evidence" value="ECO:0007669"/>
    <property type="project" value="InterPro"/>
</dbReference>
<proteinExistence type="predicted"/>
<dbReference type="InterPro" id="IPR050706">
    <property type="entry name" value="Cyclic-di-GMP_PDE-like"/>
</dbReference>
<evidence type="ECO:0000259" key="1">
    <source>
        <dbReference type="PROSITE" id="PS50883"/>
    </source>
</evidence>
<dbReference type="Gene3D" id="3.30.450.40">
    <property type="match status" value="1"/>
</dbReference>
<dbReference type="Gene3D" id="3.20.20.450">
    <property type="entry name" value="EAL domain"/>
    <property type="match status" value="1"/>
</dbReference>
<dbReference type="RefSeq" id="WP_169402721.1">
    <property type="nucleotide sequence ID" value="NZ_JAADJU010000004.1"/>
</dbReference>
<dbReference type="AlphaFoldDB" id="A0A848MIX2"/>
<dbReference type="SMART" id="SM00065">
    <property type="entry name" value="GAF"/>
    <property type="match status" value="1"/>
</dbReference>
<evidence type="ECO:0000313" key="2">
    <source>
        <dbReference type="EMBL" id="NMP27030.1"/>
    </source>
</evidence>
<feature type="domain" description="EAL" evidence="1">
    <location>
        <begin position="334"/>
        <end position="588"/>
    </location>
</feature>
<dbReference type="InterPro" id="IPR035919">
    <property type="entry name" value="EAL_sf"/>
</dbReference>
<dbReference type="InterPro" id="IPR000160">
    <property type="entry name" value="GGDEF_dom"/>
</dbReference>
<evidence type="ECO:0000313" key="3">
    <source>
        <dbReference type="Proteomes" id="UP000585363"/>
    </source>
</evidence>
<dbReference type="Pfam" id="PF01590">
    <property type="entry name" value="GAF"/>
    <property type="match status" value="1"/>
</dbReference>
<dbReference type="PANTHER" id="PTHR33121">
    <property type="entry name" value="CYCLIC DI-GMP PHOSPHODIESTERASE PDEF"/>
    <property type="match status" value="1"/>
</dbReference>
<dbReference type="SUPFAM" id="SSF55781">
    <property type="entry name" value="GAF domain-like"/>
    <property type="match status" value="1"/>
</dbReference>
<dbReference type="InterPro" id="IPR029016">
    <property type="entry name" value="GAF-like_dom_sf"/>
</dbReference>
<name>A0A848MIX2_9GAMM</name>
<dbReference type="InterPro" id="IPR001633">
    <property type="entry name" value="EAL_dom"/>
</dbReference>
<dbReference type="Gene3D" id="3.30.70.270">
    <property type="match status" value="1"/>
</dbReference>
<organism evidence="2 3">
    <name type="scientific">Rouxiella aceris</name>
    <dbReference type="NCBI Taxonomy" id="2703884"/>
    <lineage>
        <taxon>Bacteria</taxon>
        <taxon>Pseudomonadati</taxon>
        <taxon>Pseudomonadota</taxon>
        <taxon>Gammaproteobacteria</taxon>
        <taxon>Enterobacterales</taxon>
        <taxon>Yersiniaceae</taxon>
        <taxon>Rouxiella</taxon>
    </lineage>
</organism>
<dbReference type="Proteomes" id="UP000585363">
    <property type="component" value="Unassembled WGS sequence"/>
</dbReference>
<dbReference type="SMART" id="SM00052">
    <property type="entry name" value="EAL"/>
    <property type="match status" value="1"/>
</dbReference>
<protein>
    <submittedName>
        <fullName evidence="2">GGDEF and EAL domain-containing protein</fullName>
    </submittedName>
</protein>
<keyword evidence="3" id="KW-1185">Reference proteome</keyword>
<dbReference type="PROSITE" id="PS50883">
    <property type="entry name" value="EAL"/>
    <property type="match status" value="1"/>
</dbReference>